<dbReference type="InterPro" id="IPR000315">
    <property type="entry name" value="Znf_B-box"/>
</dbReference>
<keyword evidence="10" id="KW-1185">Reference proteome</keyword>
<sequence>MASQFMKNLKEEVTCPVCLNLMVKPVSADCGHSFCQGCITVYFESIKCNKEMFICPVCRLRHLFSNLRPNLHVANIVERLKEFRTSPEEEEKVFTCARHGEKLQLFCRKDMMAICLLCERSQEHRGHKTALIEEVAQKYKEQLQVVLQRLMADKKEFENWKDELQKDRTYWEASGDPS</sequence>
<evidence type="ECO:0000313" key="11">
    <source>
        <dbReference type="RefSeq" id="XP_029329702.1"/>
    </source>
</evidence>
<evidence type="ECO:0000256" key="1">
    <source>
        <dbReference type="ARBA" id="ARBA00004496"/>
    </source>
</evidence>
<dbReference type="Gene3D" id="3.30.160.60">
    <property type="entry name" value="Classic Zinc Finger"/>
    <property type="match status" value="1"/>
</dbReference>
<dbReference type="FunFam" id="3.30.160.60:FF:000386">
    <property type="entry name" value="Tripartite motif-containing 5 (Predicted)"/>
    <property type="match status" value="1"/>
</dbReference>
<keyword evidence="5" id="KW-0862">Zinc</keyword>
<dbReference type="RefSeq" id="XP_029329702.1">
    <property type="nucleotide sequence ID" value="XM_029473842.1"/>
</dbReference>
<evidence type="ECO:0000259" key="9">
    <source>
        <dbReference type="PROSITE" id="PS50119"/>
    </source>
</evidence>
<dbReference type="InterPro" id="IPR013083">
    <property type="entry name" value="Znf_RING/FYVE/PHD"/>
</dbReference>
<reference evidence="11" key="1">
    <citation type="submission" date="2025-08" db="UniProtKB">
        <authorList>
            <consortium name="RefSeq"/>
        </authorList>
    </citation>
    <scope>IDENTIFICATION</scope>
</reference>
<dbReference type="InterPro" id="IPR001841">
    <property type="entry name" value="Znf_RING"/>
</dbReference>
<dbReference type="GO" id="GO:0008270">
    <property type="term" value="F:zinc ion binding"/>
    <property type="evidence" value="ECO:0007669"/>
    <property type="project" value="UniProtKB-KW"/>
</dbReference>
<dbReference type="PROSITE" id="PS00518">
    <property type="entry name" value="ZF_RING_1"/>
    <property type="match status" value="1"/>
</dbReference>
<dbReference type="PROSITE" id="PS50119">
    <property type="entry name" value="ZF_BBOX"/>
    <property type="match status" value="1"/>
</dbReference>
<dbReference type="SMART" id="SM00184">
    <property type="entry name" value="RING"/>
    <property type="match status" value="1"/>
</dbReference>
<keyword evidence="6" id="KW-0175">Coiled coil</keyword>
<evidence type="ECO:0000256" key="2">
    <source>
        <dbReference type="ARBA" id="ARBA00022490"/>
    </source>
</evidence>
<comment type="subcellular location">
    <subcellularLocation>
        <location evidence="1">Cytoplasm</location>
    </subcellularLocation>
</comment>
<evidence type="ECO:0000256" key="4">
    <source>
        <dbReference type="ARBA" id="ARBA00022771"/>
    </source>
</evidence>
<dbReference type="GO" id="GO:0005737">
    <property type="term" value="C:cytoplasm"/>
    <property type="evidence" value="ECO:0007669"/>
    <property type="project" value="UniProtKB-SubCell"/>
</dbReference>
<feature type="domain" description="RING-type" evidence="8">
    <location>
        <begin position="15"/>
        <end position="59"/>
    </location>
</feature>
<dbReference type="GeneID" id="110288366"/>
<proteinExistence type="predicted"/>
<dbReference type="FunFam" id="3.30.40.10:FF:000144">
    <property type="entry name" value="Tripartite motif-containing 5 (Predicted)"/>
    <property type="match status" value="1"/>
</dbReference>
<dbReference type="Pfam" id="PF15227">
    <property type="entry name" value="zf-C3HC4_4"/>
    <property type="match status" value="1"/>
</dbReference>
<gene>
    <name evidence="11" type="primary">LOC110288366</name>
</gene>
<name>A0A6P7QN35_MUSCR</name>
<dbReference type="Proteomes" id="UP000515126">
    <property type="component" value="Unplaced"/>
</dbReference>
<evidence type="ECO:0000313" key="10">
    <source>
        <dbReference type="Proteomes" id="UP000515126"/>
    </source>
</evidence>
<dbReference type="InterPro" id="IPR050143">
    <property type="entry name" value="TRIM/RBCC"/>
</dbReference>
<feature type="domain" description="B box-type" evidence="9">
    <location>
        <begin position="91"/>
        <end position="132"/>
    </location>
</feature>
<dbReference type="SUPFAM" id="SSF57845">
    <property type="entry name" value="B-box zinc-binding domain"/>
    <property type="match status" value="1"/>
</dbReference>
<dbReference type="SMART" id="SM00336">
    <property type="entry name" value="BBOX"/>
    <property type="match status" value="1"/>
</dbReference>
<protein>
    <submittedName>
        <fullName evidence="11">Tripartite motif-containing protein 12A-like</fullName>
    </submittedName>
</protein>
<dbReference type="PANTHER" id="PTHR24103">
    <property type="entry name" value="E3 UBIQUITIN-PROTEIN LIGASE TRIM"/>
    <property type="match status" value="1"/>
</dbReference>
<evidence type="ECO:0000256" key="7">
    <source>
        <dbReference type="PROSITE-ProRule" id="PRU00024"/>
    </source>
</evidence>
<evidence type="ECO:0000259" key="8">
    <source>
        <dbReference type="PROSITE" id="PS50089"/>
    </source>
</evidence>
<evidence type="ECO:0000256" key="3">
    <source>
        <dbReference type="ARBA" id="ARBA00022723"/>
    </source>
</evidence>
<dbReference type="PROSITE" id="PS50089">
    <property type="entry name" value="ZF_RING_2"/>
    <property type="match status" value="1"/>
</dbReference>
<dbReference type="Pfam" id="PF00643">
    <property type="entry name" value="zf-B_box"/>
    <property type="match status" value="1"/>
</dbReference>
<dbReference type="InterPro" id="IPR017907">
    <property type="entry name" value="Znf_RING_CS"/>
</dbReference>
<organism evidence="10 11">
    <name type="scientific">Mus caroli</name>
    <name type="common">Ryukyu mouse</name>
    <name type="synonym">Ricefield mouse</name>
    <dbReference type="NCBI Taxonomy" id="10089"/>
    <lineage>
        <taxon>Eukaryota</taxon>
        <taxon>Metazoa</taxon>
        <taxon>Chordata</taxon>
        <taxon>Craniata</taxon>
        <taxon>Vertebrata</taxon>
        <taxon>Euteleostomi</taxon>
        <taxon>Mammalia</taxon>
        <taxon>Eutheria</taxon>
        <taxon>Euarchontoglires</taxon>
        <taxon>Glires</taxon>
        <taxon>Rodentia</taxon>
        <taxon>Myomorpha</taxon>
        <taxon>Muroidea</taxon>
        <taxon>Muridae</taxon>
        <taxon>Murinae</taxon>
        <taxon>Mus</taxon>
        <taxon>Mus</taxon>
    </lineage>
</organism>
<keyword evidence="3" id="KW-0479">Metal-binding</keyword>
<keyword evidence="2" id="KW-0963">Cytoplasm</keyword>
<keyword evidence="4 7" id="KW-0863">Zinc-finger</keyword>
<dbReference type="KEGG" id="mcal:110288366"/>
<dbReference type="SUPFAM" id="SSF57850">
    <property type="entry name" value="RING/U-box"/>
    <property type="match status" value="1"/>
</dbReference>
<evidence type="ECO:0000256" key="5">
    <source>
        <dbReference type="ARBA" id="ARBA00022833"/>
    </source>
</evidence>
<dbReference type="AlphaFoldDB" id="A0A6P7QN35"/>
<evidence type="ECO:0000256" key="6">
    <source>
        <dbReference type="ARBA" id="ARBA00023054"/>
    </source>
</evidence>
<accession>A0A6P7QN35</accession>
<dbReference type="Gene3D" id="3.30.40.10">
    <property type="entry name" value="Zinc/RING finger domain, C3HC4 (zinc finger)"/>
    <property type="match status" value="1"/>
</dbReference>